<evidence type="ECO:0000313" key="7">
    <source>
        <dbReference type="Proteomes" id="UP000015453"/>
    </source>
</evidence>
<evidence type="ECO:0000259" key="5">
    <source>
        <dbReference type="PROSITE" id="PS50119"/>
    </source>
</evidence>
<evidence type="ECO:0000256" key="2">
    <source>
        <dbReference type="ARBA" id="ARBA00022771"/>
    </source>
</evidence>
<proteinExistence type="predicted"/>
<dbReference type="EMBL" id="AUSU01005429">
    <property type="protein sequence ID" value="EPS63521.1"/>
    <property type="molecule type" value="Genomic_DNA"/>
</dbReference>
<dbReference type="Pfam" id="PF00643">
    <property type="entry name" value="zf-B_box"/>
    <property type="match status" value="1"/>
</dbReference>
<dbReference type="OrthoDB" id="153872at2759"/>
<dbReference type="PANTHER" id="PTHR31717:SF138">
    <property type="entry name" value="CONSTANS-LIKE PROTEIN DAYS TO HEADING ON CHROMOSOME 2"/>
    <property type="match status" value="1"/>
</dbReference>
<dbReference type="InterPro" id="IPR049808">
    <property type="entry name" value="CONSTANS-like_Bbox1"/>
</dbReference>
<keyword evidence="2 4" id="KW-0863">Zinc-finger</keyword>
<sequence>MGRLCDFCSEERSLVYCRSDSACLCLSCDRNVHSANTLSKRHSRTLLCEQCHCQPAVERCIEENLSFCHNCNWAVHSSSPVEEEHHRQTISCYSGCPSSAEFSKIWAFFS</sequence>
<evidence type="ECO:0000256" key="1">
    <source>
        <dbReference type="ARBA" id="ARBA00022723"/>
    </source>
</evidence>
<evidence type="ECO:0000256" key="3">
    <source>
        <dbReference type="ARBA" id="ARBA00022833"/>
    </source>
</evidence>
<dbReference type="SMART" id="SM00336">
    <property type="entry name" value="BBOX"/>
    <property type="match status" value="1"/>
</dbReference>
<feature type="non-terminal residue" evidence="6">
    <location>
        <position position="110"/>
    </location>
</feature>
<evidence type="ECO:0000256" key="4">
    <source>
        <dbReference type="PROSITE-ProRule" id="PRU00024"/>
    </source>
</evidence>
<gene>
    <name evidence="6" type="ORF">M569_11262</name>
</gene>
<organism evidence="6 7">
    <name type="scientific">Genlisea aurea</name>
    <dbReference type="NCBI Taxonomy" id="192259"/>
    <lineage>
        <taxon>Eukaryota</taxon>
        <taxon>Viridiplantae</taxon>
        <taxon>Streptophyta</taxon>
        <taxon>Embryophyta</taxon>
        <taxon>Tracheophyta</taxon>
        <taxon>Spermatophyta</taxon>
        <taxon>Magnoliopsida</taxon>
        <taxon>eudicotyledons</taxon>
        <taxon>Gunneridae</taxon>
        <taxon>Pentapetalae</taxon>
        <taxon>asterids</taxon>
        <taxon>lamiids</taxon>
        <taxon>Lamiales</taxon>
        <taxon>Lentibulariaceae</taxon>
        <taxon>Genlisea</taxon>
    </lineage>
</organism>
<feature type="domain" description="B box-type" evidence="5">
    <location>
        <begin position="1"/>
        <end position="47"/>
    </location>
</feature>
<dbReference type="PANTHER" id="PTHR31717">
    <property type="entry name" value="ZINC FINGER PROTEIN CONSTANS-LIKE 10"/>
    <property type="match status" value="1"/>
</dbReference>
<evidence type="ECO:0000313" key="6">
    <source>
        <dbReference type="EMBL" id="EPS63521.1"/>
    </source>
</evidence>
<comment type="caution">
    <text evidence="6">The sequence shown here is derived from an EMBL/GenBank/DDBJ whole genome shotgun (WGS) entry which is preliminary data.</text>
</comment>
<dbReference type="CDD" id="cd19821">
    <property type="entry name" value="Bbox1_BBX-like"/>
    <property type="match status" value="1"/>
</dbReference>
<dbReference type="InterPro" id="IPR000315">
    <property type="entry name" value="Znf_B-box"/>
</dbReference>
<accession>S8CG47</accession>
<dbReference type="Proteomes" id="UP000015453">
    <property type="component" value="Unassembled WGS sequence"/>
</dbReference>
<dbReference type="PROSITE" id="PS50119">
    <property type="entry name" value="ZF_BBOX"/>
    <property type="match status" value="1"/>
</dbReference>
<dbReference type="GO" id="GO:0008270">
    <property type="term" value="F:zinc ion binding"/>
    <property type="evidence" value="ECO:0007669"/>
    <property type="project" value="UniProtKB-KW"/>
</dbReference>
<keyword evidence="7" id="KW-1185">Reference proteome</keyword>
<dbReference type="AlphaFoldDB" id="S8CG47"/>
<reference evidence="6 7" key="1">
    <citation type="journal article" date="2013" name="BMC Genomics">
        <title>The miniature genome of a carnivorous plant Genlisea aurea contains a low number of genes and short non-coding sequences.</title>
        <authorList>
            <person name="Leushkin E.V."/>
            <person name="Sutormin R.A."/>
            <person name="Nabieva E.R."/>
            <person name="Penin A.A."/>
            <person name="Kondrashov A.S."/>
            <person name="Logacheva M.D."/>
        </authorList>
    </citation>
    <scope>NUCLEOTIDE SEQUENCE [LARGE SCALE GENOMIC DNA]</scope>
</reference>
<keyword evidence="3" id="KW-0862">Zinc</keyword>
<name>S8CG47_9LAMI</name>
<protein>
    <recommendedName>
        <fullName evidence="5">B box-type domain-containing protein</fullName>
    </recommendedName>
</protein>
<keyword evidence="1" id="KW-0479">Metal-binding</keyword>